<organism evidence="1">
    <name type="scientific">Spodoptera frugiperda</name>
    <name type="common">Fall armyworm</name>
    <dbReference type="NCBI Taxonomy" id="7108"/>
    <lineage>
        <taxon>Eukaryota</taxon>
        <taxon>Metazoa</taxon>
        <taxon>Ecdysozoa</taxon>
        <taxon>Arthropoda</taxon>
        <taxon>Hexapoda</taxon>
        <taxon>Insecta</taxon>
        <taxon>Pterygota</taxon>
        <taxon>Neoptera</taxon>
        <taxon>Endopterygota</taxon>
        <taxon>Lepidoptera</taxon>
        <taxon>Glossata</taxon>
        <taxon>Ditrysia</taxon>
        <taxon>Noctuoidea</taxon>
        <taxon>Noctuidae</taxon>
        <taxon>Amphipyrinae</taxon>
        <taxon>Spodoptera</taxon>
    </lineage>
</organism>
<protein>
    <submittedName>
        <fullName evidence="1">SFRICE_003749</fullName>
    </submittedName>
</protein>
<name>A0A2H1VWT9_SPOFR</name>
<reference evidence="1" key="1">
    <citation type="submission" date="2016-07" db="EMBL/GenBank/DDBJ databases">
        <authorList>
            <person name="Bretaudeau A."/>
        </authorList>
    </citation>
    <scope>NUCLEOTIDE SEQUENCE</scope>
    <source>
        <strain evidence="1">Rice</strain>
        <tissue evidence="1">Whole body</tissue>
    </source>
</reference>
<dbReference type="AlphaFoldDB" id="A0A2H1VWT9"/>
<evidence type="ECO:0000313" key="1">
    <source>
        <dbReference type="EMBL" id="SOQ45268.1"/>
    </source>
</evidence>
<proteinExistence type="predicted"/>
<dbReference type="EMBL" id="ODYU01004909">
    <property type="protein sequence ID" value="SOQ45268.1"/>
    <property type="molecule type" value="Genomic_DNA"/>
</dbReference>
<gene>
    <name evidence="1" type="ORF">SFRICE_003749</name>
</gene>
<accession>A0A2H1VWT9</accession>
<sequence>MTSRPETTICGSHKELFRVEIESATRCTSVSYPATAPIVQLYYHSMVSPTLGEARGSVRLLLTKNHPVSTPAFRTGGTCPNTRIMSSIKLLFHKRCAMLRCCGCVWLPPIILIGTHSLALLETDSAKLYTYLSISGNSHIVSQLSYYILIA</sequence>